<evidence type="ECO:0000313" key="3">
    <source>
        <dbReference type="Proteomes" id="UP000187203"/>
    </source>
</evidence>
<organism evidence="2 3">
    <name type="scientific">Corchorus olitorius</name>
    <dbReference type="NCBI Taxonomy" id="93759"/>
    <lineage>
        <taxon>Eukaryota</taxon>
        <taxon>Viridiplantae</taxon>
        <taxon>Streptophyta</taxon>
        <taxon>Embryophyta</taxon>
        <taxon>Tracheophyta</taxon>
        <taxon>Spermatophyta</taxon>
        <taxon>Magnoliopsida</taxon>
        <taxon>eudicotyledons</taxon>
        <taxon>Gunneridae</taxon>
        <taxon>Pentapetalae</taxon>
        <taxon>rosids</taxon>
        <taxon>malvids</taxon>
        <taxon>Malvales</taxon>
        <taxon>Malvaceae</taxon>
        <taxon>Grewioideae</taxon>
        <taxon>Apeibeae</taxon>
        <taxon>Corchorus</taxon>
    </lineage>
</organism>
<dbReference type="EMBL" id="AWUE01017542">
    <property type="protein sequence ID" value="OMO86673.1"/>
    <property type="molecule type" value="Genomic_DNA"/>
</dbReference>
<protein>
    <submittedName>
        <fullName evidence="2">Uncharacterized protein</fullName>
    </submittedName>
</protein>
<dbReference type="AlphaFoldDB" id="A0A1R3IVT4"/>
<dbReference type="OrthoDB" id="696337at2759"/>
<feature type="region of interest" description="Disordered" evidence="1">
    <location>
        <begin position="137"/>
        <end position="158"/>
    </location>
</feature>
<evidence type="ECO:0000313" key="2">
    <source>
        <dbReference type="EMBL" id="OMO86673.1"/>
    </source>
</evidence>
<dbReference type="PANTHER" id="PTHR33265">
    <property type="entry name" value="AVR9/CF-9 RAPIDLY ELICITED PROTEIN-RELATED"/>
    <property type="match status" value="1"/>
</dbReference>
<keyword evidence="3" id="KW-1185">Reference proteome</keyword>
<proteinExistence type="predicted"/>
<comment type="caution">
    <text evidence="2">The sequence shown here is derived from an EMBL/GenBank/DDBJ whole genome shotgun (WGS) entry which is preliminary data.</text>
</comment>
<accession>A0A1R3IVT4</accession>
<dbReference type="InterPro" id="IPR008480">
    <property type="entry name" value="DUF761_pln"/>
</dbReference>
<evidence type="ECO:0000256" key="1">
    <source>
        <dbReference type="SAM" id="MobiDB-lite"/>
    </source>
</evidence>
<name>A0A1R3IVT4_9ROSI</name>
<dbReference type="Proteomes" id="UP000187203">
    <property type="component" value="Unassembled WGS sequence"/>
</dbReference>
<sequence>MEPNPPFFAKKLCNLARLGFFTIRKGFSKSKLVLDDINFLMKRGKIMGKALKDEIMVNDHIASLTCRPRDVHLSFVSPLEYEFSCRTSPSYQPYVPKRKYRSPYTRARAQDGLVLGAMRCRDSGDFHSPLIIPRDRRRRMQKLRDSSRRQYNSPPPFVLKDEYEDPDGVDDAAEEFIQSFYKQLRLQKWLAVLESADDYHV</sequence>
<reference evidence="3" key="1">
    <citation type="submission" date="2013-09" db="EMBL/GenBank/DDBJ databases">
        <title>Corchorus olitorius genome sequencing.</title>
        <authorList>
            <person name="Alam M."/>
            <person name="Haque M.S."/>
            <person name="Islam M.S."/>
            <person name="Emdad E.M."/>
            <person name="Islam M.M."/>
            <person name="Ahmed B."/>
            <person name="Halim A."/>
            <person name="Hossen Q.M.M."/>
            <person name="Hossain M.Z."/>
            <person name="Ahmed R."/>
            <person name="Khan M.M."/>
            <person name="Islam R."/>
            <person name="Rashid M.M."/>
            <person name="Khan S.A."/>
            <person name="Rahman M.S."/>
            <person name="Alam M."/>
            <person name="Yahiya A.S."/>
            <person name="Khan M.S."/>
            <person name="Azam M.S."/>
            <person name="Haque T."/>
            <person name="Lashkar M.Z.H."/>
            <person name="Akhand A.I."/>
            <person name="Morshed G."/>
            <person name="Roy S."/>
            <person name="Uddin K.S."/>
            <person name="Rabeya T."/>
            <person name="Hossain A.S."/>
            <person name="Chowdhury A."/>
            <person name="Snigdha A.R."/>
            <person name="Mortoza M.S."/>
            <person name="Matin S.A."/>
            <person name="Hoque S.M.E."/>
            <person name="Islam M.K."/>
            <person name="Roy D.K."/>
            <person name="Haider R."/>
            <person name="Moosa M.M."/>
            <person name="Elias S.M."/>
            <person name="Hasan A.M."/>
            <person name="Jahan S."/>
            <person name="Shafiuddin M."/>
            <person name="Mahmood N."/>
            <person name="Shommy N.S."/>
        </authorList>
    </citation>
    <scope>NUCLEOTIDE SEQUENCE [LARGE SCALE GENOMIC DNA]</scope>
    <source>
        <strain evidence="3">cv. O-4</strain>
    </source>
</reference>
<dbReference type="PANTHER" id="PTHR33265:SF28">
    <property type="entry name" value="DUF761 DOMAIN-CONTAINING PROTEIN"/>
    <property type="match status" value="1"/>
</dbReference>
<dbReference type="STRING" id="93759.A0A1R3IVT4"/>
<gene>
    <name evidence="2" type="ORF">COLO4_20990</name>
</gene>
<dbReference type="Pfam" id="PF05553">
    <property type="entry name" value="DUF761"/>
    <property type="match status" value="1"/>
</dbReference>